<reference evidence="2 3" key="1">
    <citation type="journal article" date="2018" name="Sci. Rep.">
        <title>Genomic signatures of local adaptation to the degree of environmental predictability in rotifers.</title>
        <authorList>
            <person name="Franch-Gras L."/>
            <person name="Hahn C."/>
            <person name="Garcia-Roger E.M."/>
            <person name="Carmona M.J."/>
            <person name="Serra M."/>
            <person name="Gomez A."/>
        </authorList>
    </citation>
    <scope>NUCLEOTIDE SEQUENCE [LARGE SCALE GENOMIC DNA]</scope>
    <source>
        <strain evidence="2">HYR1</strain>
    </source>
</reference>
<evidence type="ECO:0000256" key="1">
    <source>
        <dbReference type="SAM" id="Phobius"/>
    </source>
</evidence>
<evidence type="ECO:0000313" key="3">
    <source>
        <dbReference type="Proteomes" id="UP000276133"/>
    </source>
</evidence>
<keyword evidence="1" id="KW-0472">Membrane</keyword>
<evidence type="ECO:0000313" key="2">
    <source>
        <dbReference type="EMBL" id="RNA26325.1"/>
    </source>
</evidence>
<comment type="caution">
    <text evidence="2">The sequence shown here is derived from an EMBL/GenBank/DDBJ whole genome shotgun (WGS) entry which is preliminary data.</text>
</comment>
<accession>A0A3M7RSM1</accession>
<dbReference type="EMBL" id="REGN01002758">
    <property type="protein sequence ID" value="RNA26325.1"/>
    <property type="molecule type" value="Genomic_DNA"/>
</dbReference>
<organism evidence="2 3">
    <name type="scientific">Brachionus plicatilis</name>
    <name type="common">Marine rotifer</name>
    <name type="synonym">Brachionus muelleri</name>
    <dbReference type="NCBI Taxonomy" id="10195"/>
    <lineage>
        <taxon>Eukaryota</taxon>
        <taxon>Metazoa</taxon>
        <taxon>Spiralia</taxon>
        <taxon>Gnathifera</taxon>
        <taxon>Rotifera</taxon>
        <taxon>Eurotatoria</taxon>
        <taxon>Monogononta</taxon>
        <taxon>Pseudotrocha</taxon>
        <taxon>Ploima</taxon>
        <taxon>Brachionidae</taxon>
        <taxon>Brachionus</taxon>
    </lineage>
</organism>
<dbReference type="Proteomes" id="UP000276133">
    <property type="component" value="Unassembled WGS sequence"/>
</dbReference>
<sequence length="169" mass="20455">MVFNKMWLISHAKFFEHNQFKKIEADIVRQFLNFSFDDIKRSLLASNVIREDGELSVVYVQSKLATFYKDMLAWIKKHKKISKNLHFVKEVENADLKSIYEVYKHLSHHENSKSGFEIILTQYHLNKHYEVVKQFRGFNMEMIILIYTYSLLVFIMCLYIIFLFFLLYF</sequence>
<gene>
    <name evidence="2" type="ORF">BpHYR1_040885</name>
</gene>
<keyword evidence="1" id="KW-0812">Transmembrane</keyword>
<keyword evidence="1" id="KW-1133">Transmembrane helix</keyword>
<dbReference type="OrthoDB" id="10146629at2759"/>
<keyword evidence="3" id="KW-1185">Reference proteome</keyword>
<proteinExistence type="predicted"/>
<name>A0A3M7RSM1_BRAPC</name>
<feature type="transmembrane region" description="Helical" evidence="1">
    <location>
        <begin position="143"/>
        <end position="168"/>
    </location>
</feature>
<protein>
    <submittedName>
        <fullName evidence="2">Uncharacterized protein</fullName>
    </submittedName>
</protein>
<dbReference type="AlphaFoldDB" id="A0A3M7RSM1"/>